<comment type="subcellular location">
    <subcellularLocation>
        <location evidence="1">Secreted</location>
    </subcellularLocation>
</comment>
<dbReference type="GO" id="GO:0005576">
    <property type="term" value="C:extracellular region"/>
    <property type="evidence" value="ECO:0007669"/>
    <property type="project" value="UniProtKB-SubCell"/>
</dbReference>
<protein>
    <recommendedName>
        <fullName evidence="9">S-protein homolog</fullName>
    </recommendedName>
</protein>
<comment type="caution">
    <text evidence="7">The sequence shown here is derived from an EMBL/GenBank/DDBJ whole genome shotgun (WGS) entry which is preliminary data.</text>
</comment>
<evidence type="ECO:0000256" key="3">
    <source>
        <dbReference type="ARBA" id="ARBA00022471"/>
    </source>
</evidence>
<keyword evidence="4" id="KW-0964">Secreted</keyword>
<keyword evidence="5" id="KW-0732">Signal</keyword>
<evidence type="ECO:0000313" key="8">
    <source>
        <dbReference type="Proteomes" id="UP001324115"/>
    </source>
</evidence>
<reference evidence="7 8" key="1">
    <citation type="journal article" date="2023" name="G3 (Bethesda)">
        <title>A haplotype-resolved chromosome-scale genome for Quercus rubra L. provides insights into the genetics of adaptive traits for red oak species.</title>
        <authorList>
            <person name="Kapoor B."/>
            <person name="Jenkins J."/>
            <person name="Schmutz J."/>
            <person name="Zhebentyayeva T."/>
            <person name="Kuelheim C."/>
            <person name="Coggeshall M."/>
            <person name="Heim C."/>
            <person name="Lasky J.R."/>
            <person name="Leites L."/>
            <person name="Islam-Faridi N."/>
            <person name="Romero-Severson J."/>
            <person name="DeLeo V.L."/>
            <person name="Lucas S.M."/>
            <person name="Lazic D."/>
            <person name="Gailing O."/>
            <person name="Carlson J."/>
            <person name="Staton M."/>
        </authorList>
    </citation>
    <scope>NUCLEOTIDE SEQUENCE [LARGE SCALE GENOMIC DNA]</scope>
    <source>
        <strain evidence="7">Pseudo-F2</strain>
    </source>
</reference>
<evidence type="ECO:0000313" key="7">
    <source>
        <dbReference type="EMBL" id="KAK4593390.1"/>
    </source>
</evidence>
<dbReference type="GO" id="GO:0060320">
    <property type="term" value="P:rejection of self pollen"/>
    <property type="evidence" value="ECO:0007669"/>
    <property type="project" value="UniProtKB-KW"/>
</dbReference>
<evidence type="ECO:0000256" key="4">
    <source>
        <dbReference type="ARBA" id="ARBA00022525"/>
    </source>
</evidence>
<dbReference type="EMBL" id="JAXUIC010000004">
    <property type="protein sequence ID" value="KAK4591629.1"/>
    <property type="molecule type" value="Genomic_DNA"/>
</dbReference>
<keyword evidence="8" id="KW-1185">Reference proteome</keyword>
<dbReference type="Pfam" id="PF05938">
    <property type="entry name" value="Self-incomp_S1"/>
    <property type="match status" value="1"/>
</dbReference>
<evidence type="ECO:0008006" key="9">
    <source>
        <dbReference type="Google" id="ProtNLM"/>
    </source>
</evidence>
<organism evidence="7 8">
    <name type="scientific">Quercus rubra</name>
    <name type="common">Northern red oak</name>
    <name type="synonym">Quercus borealis</name>
    <dbReference type="NCBI Taxonomy" id="3512"/>
    <lineage>
        <taxon>Eukaryota</taxon>
        <taxon>Viridiplantae</taxon>
        <taxon>Streptophyta</taxon>
        <taxon>Embryophyta</taxon>
        <taxon>Tracheophyta</taxon>
        <taxon>Spermatophyta</taxon>
        <taxon>Magnoliopsida</taxon>
        <taxon>eudicotyledons</taxon>
        <taxon>Gunneridae</taxon>
        <taxon>Pentapetalae</taxon>
        <taxon>rosids</taxon>
        <taxon>fabids</taxon>
        <taxon>Fagales</taxon>
        <taxon>Fagaceae</taxon>
        <taxon>Quercus</taxon>
    </lineage>
</organism>
<gene>
    <name evidence="6" type="ORF">RGQ29_016169</name>
    <name evidence="7" type="ORF">RGQ29_017482</name>
</gene>
<evidence type="ECO:0000256" key="2">
    <source>
        <dbReference type="ARBA" id="ARBA00005581"/>
    </source>
</evidence>
<evidence type="ECO:0000256" key="1">
    <source>
        <dbReference type="ARBA" id="ARBA00004613"/>
    </source>
</evidence>
<keyword evidence="3" id="KW-0713">Self-incompatibility</keyword>
<dbReference type="EMBL" id="JAXUIC010000004">
    <property type="protein sequence ID" value="KAK4593390.1"/>
    <property type="molecule type" value="Genomic_DNA"/>
</dbReference>
<sequence>MNVEADEVDIYNYATNTTTIRAYCSNAIKNFTPYPYEMAYAKDKFLLTLDDTRSVSCVFKWVGEQKFFTFEIYNTQRDICVTCIWYVRANGPCFQDQLLGGEKCYTWP</sequence>
<comment type="similarity">
    <text evidence="2">Belongs to the plant self-incompatibility (S1) protein family.</text>
</comment>
<proteinExistence type="inferred from homology"/>
<evidence type="ECO:0000313" key="6">
    <source>
        <dbReference type="EMBL" id="KAK4591629.1"/>
    </source>
</evidence>
<dbReference type="Proteomes" id="UP001324115">
    <property type="component" value="Unassembled WGS sequence"/>
</dbReference>
<evidence type="ECO:0000256" key="5">
    <source>
        <dbReference type="ARBA" id="ARBA00022729"/>
    </source>
</evidence>
<dbReference type="InterPro" id="IPR010264">
    <property type="entry name" value="Self-incomp_S1"/>
</dbReference>
<name>A0AAN7FNZ7_QUERU</name>
<accession>A0AAN7FNZ7</accession>
<dbReference type="AlphaFoldDB" id="A0AAN7FNZ7"/>